<dbReference type="InterPro" id="IPR004607">
    <property type="entry name" value="GART"/>
</dbReference>
<dbReference type="AlphaFoldDB" id="A0A1M6PEJ1"/>
<feature type="active site" description="Proton donor" evidence="6">
    <location>
        <position position="117"/>
    </location>
</feature>
<dbReference type="SUPFAM" id="SSF53328">
    <property type="entry name" value="Formyltransferase"/>
    <property type="match status" value="1"/>
</dbReference>
<dbReference type="GO" id="GO:0004644">
    <property type="term" value="F:phosphoribosylglycinamide formyltransferase activity"/>
    <property type="evidence" value="ECO:0007669"/>
    <property type="project" value="UniProtKB-UniRule"/>
</dbReference>
<comment type="similarity">
    <text evidence="4 6">Belongs to the GART family.</text>
</comment>
<comment type="function">
    <text evidence="6">Catalyzes the transfer of a formyl group from 10-formyltetrahydrofolate to 5-phospho-ribosyl-glycinamide (GAR), producing 5-phospho-ribosyl-N-formylglycinamide (FGAR) and tetrahydrofolate.</text>
</comment>
<feature type="binding site" evidence="6">
    <location>
        <position position="115"/>
    </location>
    <ligand>
        <name>(6R)-10-formyltetrahydrofolate</name>
        <dbReference type="ChEBI" id="CHEBI:195366"/>
    </ligand>
</feature>
<evidence type="ECO:0000256" key="4">
    <source>
        <dbReference type="ARBA" id="ARBA00038440"/>
    </source>
</evidence>
<comment type="caution">
    <text evidence="6">Lacks conserved residue(s) required for the propagation of feature annotation.</text>
</comment>
<dbReference type="PANTHER" id="PTHR43369">
    <property type="entry name" value="PHOSPHORIBOSYLGLYCINAMIDE FORMYLTRANSFERASE"/>
    <property type="match status" value="1"/>
</dbReference>
<dbReference type="HAMAP" id="MF_01930">
    <property type="entry name" value="PurN"/>
    <property type="match status" value="1"/>
</dbReference>
<dbReference type="InterPro" id="IPR036477">
    <property type="entry name" value="Formyl_transf_N_sf"/>
</dbReference>
<dbReference type="STRING" id="633813.SAMN04488087_0150"/>
<dbReference type="RefSeq" id="WP_072713961.1">
    <property type="nucleotide sequence ID" value="NZ_FRAU01000001.1"/>
</dbReference>
<keyword evidence="2 6" id="KW-0808">Transferase</keyword>
<evidence type="ECO:0000256" key="3">
    <source>
        <dbReference type="ARBA" id="ARBA00022755"/>
    </source>
</evidence>
<dbReference type="EC" id="2.1.2.2" evidence="6"/>
<accession>A0A1M6PEJ1</accession>
<evidence type="ECO:0000256" key="6">
    <source>
        <dbReference type="HAMAP-Rule" id="MF_01930"/>
    </source>
</evidence>
<protein>
    <recommendedName>
        <fullName evidence="6">Phosphoribosylglycinamide formyltransferase</fullName>
        <ecNumber evidence="6">2.1.2.2</ecNumber>
    </recommendedName>
    <alternativeName>
        <fullName evidence="6">5'-phosphoribosylglycinamide transformylase</fullName>
    </alternativeName>
    <alternativeName>
        <fullName evidence="6">GAR transformylase</fullName>
        <shortName evidence="6">GART</shortName>
    </alternativeName>
</protein>
<dbReference type="OrthoDB" id="9806170at2"/>
<dbReference type="NCBIfam" id="TIGR00639">
    <property type="entry name" value="PurN"/>
    <property type="match status" value="1"/>
</dbReference>
<organism evidence="8 9">
    <name type="scientific">Rhodothermus profundi</name>
    <dbReference type="NCBI Taxonomy" id="633813"/>
    <lineage>
        <taxon>Bacteria</taxon>
        <taxon>Pseudomonadati</taxon>
        <taxon>Rhodothermota</taxon>
        <taxon>Rhodothermia</taxon>
        <taxon>Rhodothermales</taxon>
        <taxon>Rhodothermaceae</taxon>
        <taxon>Rhodothermus</taxon>
    </lineage>
</organism>
<sequence length="222" mass="24142">MPQPSTRPPLRLAVFASGSGTNFQAILDATQAGHLPAQVVLCVSDRPTAGALERAQQQGIPTAVLAPRDYPSPEAFGEALLNVLRAHDVGLVALAGYLKKIPDNVVAAYRNRILNIHPSLLPAFGGPGMYGRRVHEAVLNYGVRWTGATVHLVDEEYDHGPIVLQEPVPVLPDDTPETLAARVLAVEHRLYPEALRLFAEGRVRVEGRRVRILPEPSENRTP</sequence>
<dbReference type="Gene3D" id="3.40.50.170">
    <property type="entry name" value="Formyl transferase, N-terminal domain"/>
    <property type="match status" value="1"/>
</dbReference>
<evidence type="ECO:0000313" key="8">
    <source>
        <dbReference type="EMBL" id="SHK06337.1"/>
    </source>
</evidence>
<name>A0A1M6PEJ1_9BACT</name>
<dbReference type="EMBL" id="FRAU01000001">
    <property type="protein sequence ID" value="SHK06337.1"/>
    <property type="molecule type" value="Genomic_DNA"/>
</dbReference>
<dbReference type="GO" id="GO:0005737">
    <property type="term" value="C:cytoplasm"/>
    <property type="evidence" value="ECO:0007669"/>
    <property type="project" value="TreeGrafter"/>
</dbReference>
<proteinExistence type="inferred from homology"/>
<dbReference type="PROSITE" id="PS00373">
    <property type="entry name" value="GART"/>
    <property type="match status" value="1"/>
</dbReference>
<feature type="site" description="Raises pKa of active site His" evidence="6">
    <location>
        <position position="158"/>
    </location>
</feature>
<evidence type="ECO:0000256" key="1">
    <source>
        <dbReference type="ARBA" id="ARBA00005054"/>
    </source>
</evidence>
<comment type="catalytic activity">
    <reaction evidence="5 6">
        <text>N(1)-(5-phospho-beta-D-ribosyl)glycinamide + (6R)-10-formyltetrahydrofolate = N(2)-formyl-N(1)-(5-phospho-beta-D-ribosyl)glycinamide + (6S)-5,6,7,8-tetrahydrofolate + H(+)</text>
        <dbReference type="Rhea" id="RHEA:15053"/>
        <dbReference type="ChEBI" id="CHEBI:15378"/>
        <dbReference type="ChEBI" id="CHEBI:57453"/>
        <dbReference type="ChEBI" id="CHEBI:143788"/>
        <dbReference type="ChEBI" id="CHEBI:147286"/>
        <dbReference type="ChEBI" id="CHEBI:195366"/>
        <dbReference type="EC" id="2.1.2.2"/>
    </reaction>
</comment>
<gene>
    <name evidence="6" type="primary">purN</name>
    <name evidence="8" type="ORF">SAMN04488087_0150</name>
</gene>
<feature type="domain" description="Formyl transferase N-terminal" evidence="7">
    <location>
        <begin position="11"/>
        <end position="195"/>
    </location>
</feature>
<feature type="binding site" evidence="6">
    <location>
        <begin position="20"/>
        <end position="22"/>
    </location>
    <ligand>
        <name>N(1)-(5-phospho-beta-D-ribosyl)glycinamide</name>
        <dbReference type="ChEBI" id="CHEBI:143788"/>
    </ligand>
</feature>
<dbReference type="InterPro" id="IPR002376">
    <property type="entry name" value="Formyl_transf_N"/>
</dbReference>
<dbReference type="GO" id="GO:0006189">
    <property type="term" value="P:'de novo' IMP biosynthetic process"/>
    <property type="evidence" value="ECO:0007669"/>
    <property type="project" value="UniProtKB-UniRule"/>
</dbReference>
<dbReference type="PANTHER" id="PTHR43369:SF2">
    <property type="entry name" value="PHOSPHORIBOSYLGLYCINAMIDE FORMYLTRANSFERASE"/>
    <property type="match status" value="1"/>
</dbReference>
<evidence type="ECO:0000313" key="9">
    <source>
        <dbReference type="Proteomes" id="UP000185812"/>
    </source>
</evidence>
<evidence type="ECO:0000256" key="2">
    <source>
        <dbReference type="ARBA" id="ARBA00022679"/>
    </source>
</evidence>
<dbReference type="Proteomes" id="UP000185812">
    <property type="component" value="Unassembled WGS sequence"/>
</dbReference>
<dbReference type="CDD" id="cd08645">
    <property type="entry name" value="FMT_core_GART"/>
    <property type="match status" value="1"/>
</dbReference>
<comment type="pathway">
    <text evidence="1 6">Purine metabolism; IMP biosynthesis via de novo pathway; N(2)-formyl-N(1)-(5-phospho-D-ribosyl)glycinamide from N(1)-(5-phospho-D-ribosyl)glycinamide (10-formyl THF route): step 1/1.</text>
</comment>
<dbReference type="Pfam" id="PF00551">
    <property type="entry name" value="Formyl_trans_N"/>
    <property type="match status" value="1"/>
</dbReference>
<evidence type="ECO:0000256" key="5">
    <source>
        <dbReference type="ARBA" id="ARBA00047664"/>
    </source>
</evidence>
<dbReference type="UniPathway" id="UPA00074">
    <property type="reaction ID" value="UER00126"/>
</dbReference>
<dbReference type="InterPro" id="IPR001555">
    <property type="entry name" value="GART_AS"/>
</dbReference>
<keyword evidence="9" id="KW-1185">Reference proteome</keyword>
<keyword evidence="3 6" id="KW-0658">Purine biosynthesis</keyword>
<reference evidence="9" key="1">
    <citation type="submission" date="2016-11" db="EMBL/GenBank/DDBJ databases">
        <authorList>
            <person name="Varghese N."/>
            <person name="Submissions S."/>
        </authorList>
    </citation>
    <scope>NUCLEOTIDE SEQUENCE [LARGE SCALE GENOMIC DNA]</scope>
    <source>
        <strain evidence="9">DSM 22212</strain>
    </source>
</reference>
<evidence type="ECO:0000259" key="7">
    <source>
        <dbReference type="Pfam" id="PF00551"/>
    </source>
</evidence>